<dbReference type="Gene3D" id="1.20.910.10">
    <property type="entry name" value="Heme oxygenase-like"/>
    <property type="match status" value="1"/>
</dbReference>
<feature type="active site" description="Proton donor" evidence="2">
    <location>
        <position position="206"/>
    </location>
</feature>
<dbReference type="PANTHER" id="PTHR43198:SF2">
    <property type="entry name" value="SI:CH1073-67J19.1-RELATED"/>
    <property type="match status" value="1"/>
</dbReference>
<sequence>MAEESLSDRILRENDAVFRTMLSHRFVEDVKNDRLSKEAFERYLVYEGAFVDSAISIFAYAAATAKTMQQKRWLIAVLDALANEQIAYFERTFASRGIDPSCFDTGIAEVEAFRAGMLEIARQGGFLDTVAAMFAAEWMYWTWCRQAAKRPISDPLLKEWVDLHVDPNFAAQAQWLKNELDMAGETLEEDEKARLSAIFGRAMQLEIDFHDAPYLQLHLAKADACAPT</sequence>
<comment type="pathway">
    <text evidence="1">Cofactor biosynthesis; thiamine diphosphate biosynthesis.</text>
</comment>
<evidence type="ECO:0000313" key="5">
    <source>
        <dbReference type="Proteomes" id="UP000825699"/>
    </source>
</evidence>
<evidence type="ECO:0000256" key="1">
    <source>
        <dbReference type="PIRNR" id="PIRNR003170"/>
    </source>
</evidence>
<dbReference type="EC" id="3.5.99.2" evidence="1"/>
<keyword evidence="1" id="KW-0784">Thiamine biosynthesis</keyword>
<comment type="catalytic activity">
    <reaction evidence="1">
        <text>4-amino-5-aminomethyl-2-methylpyrimidine + H2O = 4-amino-5-hydroxymethyl-2-methylpyrimidine + NH4(+)</text>
        <dbReference type="Rhea" id="RHEA:31799"/>
        <dbReference type="ChEBI" id="CHEBI:15377"/>
        <dbReference type="ChEBI" id="CHEBI:16892"/>
        <dbReference type="ChEBI" id="CHEBI:28938"/>
        <dbReference type="ChEBI" id="CHEBI:63416"/>
        <dbReference type="EC" id="3.5.99.2"/>
    </reaction>
</comment>
<comment type="catalytic activity">
    <reaction evidence="1">
        <text>thiamine + H2O = 5-(2-hydroxyethyl)-4-methylthiazole + 4-amino-5-hydroxymethyl-2-methylpyrimidine + H(+)</text>
        <dbReference type="Rhea" id="RHEA:17509"/>
        <dbReference type="ChEBI" id="CHEBI:15377"/>
        <dbReference type="ChEBI" id="CHEBI:15378"/>
        <dbReference type="ChEBI" id="CHEBI:16892"/>
        <dbReference type="ChEBI" id="CHEBI:17957"/>
        <dbReference type="ChEBI" id="CHEBI:18385"/>
        <dbReference type="EC" id="3.5.99.2"/>
    </reaction>
</comment>
<gene>
    <name evidence="4" type="ORF">HFO42_23710</name>
</gene>
<dbReference type="InterPro" id="IPR050967">
    <property type="entry name" value="Thiamine_Salvage_TenA"/>
</dbReference>
<evidence type="ECO:0000256" key="2">
    <source>
        <dbReference type="PIRSR" id="PIRSR003170-1"/>
    </source>
</evidence>
<comment type="function">
    <text evidence="1">Catalyzes an amino-pyrimidine hydrolysis reaction at the C5' of the pyrimidine moiety of thiamine compounds, a reaction that is part of a thiamine salvage pathway. Thus, catalyzes the conversion of 4-amino-5-aminomethyl-2-methylpyrimidine to 4-amino-5-hydroxymethyl-2-methylpyrimidine (HMP).</text>
</comment>
<dbReference type="AlphaFoldDB" id="A0AAJ1ACL5"/>
<dbReference type="InterPro" id="IPR004305">
    <property type="entry name" value="Thiaminase-2/PQQC"/>
</dbReference>
<comment type="caution">
    <text evidence="4">The sequence shown here is derived from an EMBL/GenBank/DDBJ whole genome shotgun (WGS) entry which is preliminary data.</text>
</comment>
<proteinExistence type="inferred from homology"/>
<dbReference type="CDD" id="cd19358">
    <property type="entry name" value="TenA_E_Spr0628-like"/>
    <property type="match status" value="1"/>
</dbReference>
<dbReference type="SUPFAM" id="SSF48613">
    <property type="entry name" value="Heme oxygenase-like"/>
    <property type="match status" value="1"/>
</dbReference>
<dbReference type="InterPro" id="IPR026285">
    <property type="entry name" value="TenA_E"/>
</dbReference>
<evidence type="ECO:0000259" key="3">
    <source>
        <dbReference type="Pfam" id="PF03070"/>
    </source>
</evidence>
<dbReference type="GO" id="GO:0009228">
    <property type="term" value="P:thiamine biosynthetic process"/>
    <property type="evidence" value="ECO:0007669"/>
    <property type="project" value="UniProtKB-KW"/>
</dbReference>
<dbReference type="InterPro" id="IPR016084">
    <property type="entry name" value="Haem_Oase-like_multi-hlx"/>
</dbReference>
<feature type="domain" description="Thiaminase-2/PQQC" evidence="3">
    <location>
        <begin position="21"/>
        <end position="211"/>
    </location>
</feature>
<organism evidence="4 5">
    <name type="scientific">Rhizobium leguminosarum</name>
    <dbReference type="NCBI Taxonomy" id="384"/>
    <lineage>
        <taxon>Bacteria</taxon>
        <taxon>Pseudomonadati</taxon>
        <taxon>Pseudomonadota</taxon>
        <taxon>Alphaproteobacteria</taxon>
        <taxon>Hyphomicrobiales</taxon>
        <taxon>Rhizobiaceae</taxon>
        <taxon>Rhizobium/Agrobacterium group</taxon>
        <taxon>Rhizobium</taxon>
    </lineage>
</organism>
<comment type="similarity">
    <text evidence="1">Belongs to the TenA family.</text>
</comment>
<keyword evidence="1" id="KW-0378">Hydrolase</keyword>
<protein>
    <recommendedName>
        <fullName evidence="1">Aminopyrimidine aminohydrolase</fullName>
        <ecNumber evidence="1">3.5.99.2</ecNumber>
    </recommendedName>
</protein>
<dbReference type="GO" id="GO:0005829">
    <property type="term" value="C:cytosol"/>
    <property type="evidence" value="ECO:0007669"/>
    <property type="project" value="TreeGrafter"/>
</dbReference>
<dbReference type="EMBL" id="JAAXEP010000013">
    <property type="protein sequence ID" value="MBY5631081.1"/>
    <property type="molecule type" value="Genomic_DNA"/>
</dbReference>
<accession>A0AAJ1ACL5</accession>
<dbReference type="GO" id="GO:0050334">
    <property type="term" value="F:thiaminase activity"/>
    <property type="evidence" value="ECO:0007669"/>
    <property type="project" value="UniProtKB-UniRule"/>
</dbReference>
<dbReference type="Proteomes" id="UP000825699">
    <property type="component" value="Unassembled WGS sequence"/>
</dbReference>
<evidence type="ECO:0000313" key="4">
    <source>
        <dbReference type="EMBL" id="MBY5631081.1"/>
    </source>
</evidence>
<dbReference type="Pfam" id="PF03070">
    <property type="entry name" value="TENA_THI-4"/>
    <property type="match status" value="1"/>
</dbReference>
<dbReference type="PIRSF" id="PIRSF003170">
    <property type="entry name" value="Pet18p"/>
    <property type="match status" value="1"/>
</dbReference>
<dbReference type="PANTHER" id="PTHR43198">
    <property type="entry name" value="BIFUNCTIONAL TH2 PROTEIN"/>
    <property type="match status" value="1"/>
</dbReference>
<reference evidence="4" key="1">
    <citation type="submission" date="2020-04" db="EMBL/GenBank/DDBJ databases">
        <title>Global-level population genomics supports evidence of horizontal gene transfer on evolution of Rhizobia in Lentils.</title>
        <authorList>
            <person name="Gai Y."/>
            <person name="Cook D."/>
            <person name="Riely B."/>
        </authorList>
    </citation>
    <scope>NUCLEOTIDE SEQUENCE</scope>
    <source>
        <strain evidence="4">Derici101B</strain>
    </source>
</reference>
<dbReference type="RefSeq" id="WP_222261666.1">
    <property type="nucleotide sequence ID" value="NZ_JAAXEB010000012.1"/>
</dbReference>
<name>A0AAJ1ACL5_RHILE</name>